<dbReference type="InterPro" id="IPR027417">
    <property type="entry name" value="P-loop_NTPase"/>
</dbReference>
<dbReference type="GO" id="GO:0003677">
    <property type="term" value="F:DNA binding"/>
    <property type="evidence" value="ECO:0007669"/>
    <property type="project" value="InterPro"/>
</dbReference>
<evidence type="ECO:0000313" key="2">
    <source>
        <dbReference type="EMBL" id="MBK9719509.1"/>
    </source>
</evidence>
<sequence length="861" mass="99864">MAQKEAKARIKINKLLEEAGWRFFDSDKGKATIHLESSIKMDDLGEDFEHSKNGFIDFLLVDDNQNPILVLEAKKESLNPLVGKEQARNYAKSQKVKFIILSNGTLHYLWNIETGNPEQIQVFPTLESIKQYYQFNPDPSKLVSEQVNDDYVVLTQLPNYKQIPEFRDLPAGADAQAGEQKKKDLIFNLKLRFLRYYQVEAIKAVQQSVSEGKKRFLLEMATGTGKTLTAAALIKLFYRTGNARRILFLVDRLELEVQARKDFTNYLKNDITTVVYKEKKNDWRKADIVVTTIQSLMVNNKYKTLFSPTDFDLIISDESHRLLGGGNSRALFEYFLGYKLGLTATPKDYLKHLESDNIDDPRELERRMLLDTYATFGCESGIPTYRYTLVDGAKDGYLRQPIVVDARTDVTTKLLSEQGYGIMVTVASTEQEDILEEVNYKQNHFERKFFSEETNRVFCKTFIENGLKDPITGEFGKSLVFAVSQNHAAKLAQLLNEYAHQIFPGKYQSDFAVQVTSNVQNSQQMTVDFSNDKLLGFSHFAKENETLESYKTSKVRVCVTVGMMTTGWDCPNILNLGLMRPIFSPTEFIQIKGRGTRIHKFEHKFKNDLGEDENISIDKAAFKLFDFFATCEYFEEKFQYDQVLKLPVNIDKGNEMPTVDDNTIKPKREGYEYKEDDRIHTILEQQVDLTGMKVDRMFFQQFEEKVKTDNEIKQLMEAGDVEVATARVKEKYDNKPEEYFDLEKLRKSLKIDRKIGWRELLELIYFGNQIKGKDDLLSDEFEKFISTNNVSNIDDLQGLRYFFYAYITDPSVRHIIDQQDFTELYHNPSFNVEDFNRVDDDMKSKLPYYIKTYVPLQKFIS</sequence>
<dbReference type="CDD" id="cd18032">
    <property type="entry name" value="DEXHc_RE_I_III_res"/>
    <property type="match status" value="1"/>
</dbReference>
<evidence type="ECO:0000259" key="1">
    <source>
        <dbReference type="PROSITE" id="PS51192"/>
    </source>
</evidence>
<dbReference type="PROSITE" id="PS51192">
    <property type="entry name" value="HELICASE_ATP_BIND_1"/>
    <property type="match status" value="1"/>
</dbReference>
<accession>A0A9D7SE52</accession>
<keyword evidence="2" id="KW-0347">Helicase</keyword>
<dbReference type="Gene3D" id="3.40.50.300">
    <property type="entry name" value="P-loop containing nucleotide triphosphate hydrolases"/>
    <property type="match status" value="2"/>
</dbReference>
<dbReference type="GO" id="GO:0005524">
    <property type="term" value="F:ATP binding"/>
    <property type="evidence" value="ECO:0007669"/>
    <property type="project" value="InterPro"/>
</dbReference>
<name>A0A9D7SE52_9BACT</name>
<keyword evidence="2" id="KW-0547">Nucleotide-binding</keyword>
<proteinExistence type="predicted"/>
<dbReference type="SMART" id="SM00487">
    <property type="entry name" value="DEXDc"/>
    <property type="match status" value="1"/>
</dbReference>
<gene>
    <name evidence="2" type="ORF">IPO85_18730</name>
</gene>
<dbReference type="GO" id="GO:0005829">
    <property type="term" value="C:cytosol"/>
    <property type="evidence" value="ECO:0007669"/>
    <property type="project" value="TreeGrafter"/>
</dbReference>
<dbReference type="InterPro" id="IPR050742">
    <property type="entry name" value="Helicase_Restrict-Modif_Enz"/>
</dbReference>
<dbReference type="GO" id="GO:0004386">
    <property type="term" value="F:helicase activity"/>
    <property type="evidence" value="ECO:0007669"/>
    <property type="project" value="UniProtKB-KW"/>
</dbReference>
<dbReference type="EMBL" id="JADKFW010000021">
    <property type="protein sequence ID" value="MBK9719509.1"/>
    <property type="molecule type" value="Genomic_DNA"/>
</dbReference>
<dbReference type="InterPro" id="IPR029464">
    <property type="entry name" value="HSDR_N"/>
</dbReference>
<dbReference type="InterPro" id="IPR014001">
    <property type="entry name" value="Helicase_ATP-bd"/>
</dbReference>
<reference evidence="2 3" key="1">
    <citation type="submission" date="2020-10" db="EMBL/GenBank/DDBJ databases">
        <title>Connecting structure to function with the recovery of over 1000 high-quality activated sludge metagenome-assembled genomes encoding full-length rRNA genes using long-read sequencing.</title>
        <authorList>
            <person name="Singleton C.M."/>
            <person name="Petriglieri F."/>
            <person name="Kristensen J.M."/>
            <person name="Kirkegaard R.H."/>
            <person name="Michaelsen T.Y."/>
            <person name="Andersen M.H."/>
            <person name="Karst S.M."/>
            <person name="Dueholm M.S."/>
            <person name="Nielsen P.H."/>
            <person name="Albertsen M."/>
        </authorList>
    </citation>
    <scope>NUCLEOTIDE SEQUENCE [LARGE SCALE GENOMIC DNA]</scope>
    <source>
        <strain evidence="2">Ribe_18-Q3-R11-54_BAT3C.373</strain>
    </source>
</reference>
<dbReference type="Pfam" id="PF13588">
    <property type="entry name" value="HSDR_N_2"/>
    <property type="match status" value="1"/>
</dbReference>
<keyword evidence="2" id="KW-0378">Hydrolase</keyword>
<evidence type="ECO:0000313" key="3">
    <source>
        <dbReference type="Proteomes" id="UP000808349"/>
    </source>
</evidence>
<feature type="domain" description="Helicase ATP-binding" evidence="1">
    <location>
        <begin position="207"/>
        <end position="364"/>
    </location>
</feature>
<organism evidence="2 3">
    <name type="scientific">Candidatus Defluviibacterium haderslevense</name>
    <dbReference type="NCBI Taxonomy" id="2981993"/>
    <lineage>
        <taxon>Bacteria</taxon>
        <taxon>Pseudomonadati</taxon>
        <taxon>Bacteroidota</taxon>
        <taxon>Saprospiria</taxon>
        <taxon>Saprospirales</taxon>
        <taxon>Saprospiraceae</taxon>
        <taxon>Candidatus Defluviibacterium</taxon>
    </lineage>
</organism>
<protein>
    <submittedName>
        <fullName evidence="2">DEAD/DEAH box helicase family protein</fullName>
    </submittedName>
</protein>
<dbReference type="PANTHER" id="PTHR47396:SF1">
    <property type="entry name" value="ATP-DEPENDENT HELICASE IRC3-RELATED"/>
    <property type="match status" value="1"/>
</dbReference>
<dbReference type="Gene3D" id="3.90.1570.30">
    <property type="match status" value="1"/>
</dbReference>
<dbReference type="SUPFAM" id="SSF52540">
    <property type="entry name" value="P-loop containing nucleoside triphosphate hydrolases"/>
    <property type="match status" value="2"/>
</dbReference>
<comment type="caution">
    <text evidence="2">The sequence shown here is derived from an EMBL/GenBank/DDBJ whole genome shotgun (WGS) entry which is preliminary data.</text>
</comment>
<dbReference type="GO" id="GO:0016787">
    <property type="term" value="F:hydrolase activity"/>
    <property type="evidence" value="ECO:0007669"/>
    <property type="project" value="InterPro"/>
</dbReference>
<dbReference type="Pfam" id="PF04851">
    <property type="entry name" value="ResIII"/>
    <property type="match status" value="1"/>
</dbReference>
<dbReference type="InterPro" id="IPR006935">
    <property type="entry name" value="Helicase/UvrB_N"/>
</dbReference>
<dbReference type="Proteomes" id="UP000808349">
    <property type="component" value="Unassembled WGS sequence"/>
</dbReference>
<dbReference type="PANTHER" id="PTHR47396">
    <property type="entry name" value="TYPE I RESTRICTION ENZYME ECOKI R PROTEIN"/>
    <property type="match status" value="1"/>
</dbReference>
<keyword evidence="2" id="KW-0067">ATP-binding</keyword>
<dbReference type="AlphaFoldDB" id="A0A9D7SE52"/>